<evidence type="ECO:0000313" key="3">
    <source>
        <dbReference type="Proteomes" id="UP000230828"/>
    </source>
</evidence>
<name>A0A2H0R0Z2_9BACT</name>
<evidence type="ECO:0000313" key="2">
    <source>
        <dbReference type="EMBL" id="PIR40179.1"/>
    </source>
</evidence>
<dbReference type="Pfam" id="PF08241">
    <property type="entry name" value="Methyltransf_11"/>
    <property type="match status" value="1"/>
</dbReference>
<dbReference type="AlphaFoldDB" id="A0A2H0R0Z2"/>
<evidence type="ECO:0000259" key="1">
    <source>
        <dbReference type="Pfam" id="PF08241"/>
    </source>
</evidence>
<dbReference type="Gene3D" id="3.40.50.150">
    <property type="entry name" value="Vaccinia Virus protein VP39"/>
    <property type="match status" value="1"/>
</dbReference>
<protein>
    <recommendedName>
        <fullName evidence="1">Methyltransferase type 11 domain-containing protein</fullName>
    </recommendedName>
</protein>
<dbReference type="GO" id="GO:0008757">
    <property type="term" value="F:S-adenosylmethionine-dependent methyltransferase activity"/>
    <property type="evidence" value="ECO:0007669"/>
    <property type="project" value="InterPro"/>
</dbReference>
<dbReference type="SUPFAM" id="SSF53335">
    <property type="entry name" value="S-adenosyl-L-methionine-dependent methyltransferases"/>
    <property type="match status" value="1"/>
</dbReference>
<gene>
    <name evidence="2" type="ORF">COV33_01175</name>
</gene>
<dbReference type="CDD" id="cd02440">
    <property type="entry name" value="AdoMet_MTases"/>
    <property type="match status" value="1"/>
</dbReference>
<proteinExistence type="predicted"/>
<accession>A0A2H0R0Z2</accession>
<reference evidence="2 3" key="1">
    <citation type="submission" date="2017-09" db="EMBL/GenBank/DDBJ databases">
        <title>Depth-based differentiation of microbial function through sediment-hosted aquifers and enrichment of novel symbionts in the deep terrestrial subsurface.</title>
        <authorList>
            <person name="Probst A.J."/>
            <person name="Ladd B."/>
            <person name="Jarett J.K."/>
            <person name="Geller-Mcgrath D.E."/>
            <person name="Sieber C.M."/>
            <person name="Emerson J.B."/>
            <person name="Anantharaman K."/>
            <person name="Thomas B.C."/>
            <person name="Malmstrom R."/>
            <person name="Stieglmeier M."/>
            <person name="Klingl A."/>
            <person name="Woyke T."/>
            <person name="Ryan C.M."/>
            <person name="Banfield J.F."/>
        </authorList>
    </citation>
    <scope>NUCLEOTIDE SEQUENCE [LARGE SCALE GENOMIC DNA]</scope>
    <source>
        <strain evidence="2">CG10_big_fil_rev_8_21_14_0_10_34_34</strain>
    </source>
</reference>
<organism evidence="2 3">
    <name type="scientific">Candidatus Zambryskibacteria bacterium CG10_big_fil_rev_8_21_14_0_10_34_34</name>
    <dbReference type="NCBI Taxonomy" id="1975114"/>
    <lineage>
        <taxon>Bacteria</taxon>
        <taxon>Candidatus Zambryskiibacteriota</taxon>
    </lineage>
</organism>
<dbReference type="InterPro" id="IPR013216">
    <property type="entry name" value="Methyltransf_11"/>
</dbReference>
<sequence length="287" mass="32149">MLFCHADSGPVHMYGKEDIPLDCLIYVFMEKNLLCGVIACNRGKFKLNENLIYPFGEPSPVPCCYNHDDSQISLEAHLGFSGETPVFHIPEQHLEVKPSKAREFGITLMDPELEKYQNANSLQKYGAGISQKTIYLASKEKKLAPLHHKGKVLDFGCGVGGSTYFLHQNGAEVAGVDLSDSIQELKRLNILPLEKIVQGNGLKLMEDTPDNTYDMITCFMLGSDSDGEFIDKFYREANRIIKKQGRILVTSDGATLKLLLQKHRGNYGSNIHKENIFIGRKNPELIK</sequence>
<feature type="domain" description="Methyltransferase type 11" evidence="1">
    <location>
        <begin position="153"/>
        <end position="248"/>
    </location>
</feature>
<dbReference type="Proteomes" id="UP000230828">
    <property type="component" value="Unassembled WGS sequence"/>
</dbReference>
<comment type="caution">
    <text evidence="2">The sequence shown here is derived from an EMBL/GenBank/DDBJ whole genome shotgun (WGS) entry which is preliminary data.</text>
</comment>
<dbReference type="EMBL" id="PCXM01000021">
    <property type="protein sequence ID" value="PIR40179.1"/>
    <property type="molecule type" value="Genomic_DNA"/>
</dbReference>
<dbReference type="InterPro" id="IPR029063">
    <property type="entry name" value="SAM-dependent_MTases_sf"/>
</dbReference>